<evidence type="ECO:0000259" key="6">
    <source>
        <dbReference type="Pfam" id="PF12180"/>
    </source>
</evidence>
<dbReference type="CDD" id="cd00064">
    <property type="entry name" value="FU"/>
    <property type="match status" value="1"/>
</dbReference>
<proteinExistence type="predicted"/>
<evidence type="ECO:0000313" key="7">
    <source>
        <dbReference type="EMBL" id="MEQ2220844.1"/>
    </source>
</evidence>
<organism evidence="7 8">
    <name type="scientific">Ilyodon furcidens</name>
    <name type="common">goldbreast splitfin</name>
    <dbReference type="NCBI Taxonomy" id="33524"/>
    <lineage>
        <taxon>Eukaryota</taxon>
        <taxon>Metazoa</taxon>
        <taxon>Chordata</taxon>
        <taxon>Craniata</taxon>
        <taxon>Vertebrata</taxon>
        <taxon>Euteleostomi</taxon>
        <taxon>Actinopterygii</taxon>
        <taxon>Neopterygii</taxon>
        <taxon>Teleostei</taxon>
        <taxon>Neoteleostei</taxon>
        <taxon>Acanthomorphata</taxon>
        <taxon>Ovalentaria</taxon>
        <taxon>Atherinomorphae</taxon>
        <taxon>Cyprinodontiformes</taxon>
        <taxon>Goodeidae</taxon>
        <taxon>Ilyodon</taxon>
    </lineage>
</organism>
<keyword evidence="3 4" id="KW-0175">Coiled coil</keyword>
<keyword evidence="2" id="KW-0963">Cytoplasm</keyword>
<evidence type="ECO:0000256" key="3">
    <source>
        <dbReference type="ARBA" id="ARBA00023054"/>
    </source>
</evidence>
<dbReference type="EMBL" id="JAHRIQ010000679">
    <property type="protein sequence ID" value="MEQ2220844.1"/>
    <property type="molecule type" value="Genomic_DNA"/>
</dbReference>
<protein>
    <recommendedName>
        <fullName evidence="6">TSG101 and ALIX binding domain-containing protein</fullName>
    </recommendedName>
</protein>
<dbReference type="SMART" id="SM00261">
    <property type="entry name" value="FU"/>
    <property type="match status" value="2"/>
</dbReference>
<feature type="domain" description="TSG101 and ALIX binding" evidence="6">
    <location>
        <begin position="263"/>
        <end position="296"/>
    </location>
</feature>
<dbReference type="InterPro" id="IPR009030">
    <property type="entry name" value="Growth_fac_rcpt_cys_sf"/>
</dbReference>
<gene>
    <name evidence="7" type="ORF">ILYODFUR_009650</name>
</gene>
<feature type="region of interest" description="Disordered" evidence="5">
    <location>
        <begin position="219"/>
        <end position="254"/>
    </location>
</feature>
<dbReference type="PANTHER" id="PTHR31838:SF1">
    <property type="entry name" value="CENTROSOMAL PROTEIN OF 55 KDA"/>
    <property type="match status" value="1"/>
</dbReference>
<dbReference type="InterPro" id="IPR038926">
    <property type="entry name" value="CEP55"/>
</dbReference>
<reference evidence="7 8" key="1">
    <citation type="submission" date="2021-06" db="EMBL/GenBank/DDBJ databases">
        <authorList>
            <person name="Palmer J.M."/>
        </authorList>
    </citation>
    <scope>NUCLEOTIDE SEQUENCE [LARGE SCALE GENOMIC DNA]</scope>
    <source>
        <strain evidence="8">if_2019</strain>
        <tissue evidence="7">Muscle</tissue>
    </source>
</reference>
<dbReference type="PANTHER" id="PTHR31838">
    <property type="entry name" value="CENTROSOMAL PROTEIN OF 55 KDA"/>
    <property type="match status" value="1"/>
</dbReference>
<dbReference type="InterPro" id="IPR006212">
    <property type="entry name" value="Furin_repeat"/>
</dbReference>
<dbReference type="SUPFAM" id="SSF57184">
    <property type="entry name" value="Growth factor receptor domain"/>
    <property type="match status" value="1"/>
</dbReference>
<sequence length="504" mass="58132">MFLYRGRKPEYLGIHYTHIHRENMQTTCRKMPECSSDCQRCTADLQTGVGSVCLWCKVPTTWLLGDHCVSRCPSDHYAWHGACIKCHPSCESCSGAGPLSCSSCPPNSLLLPSGLCAAKCPIGYYDNGHRVCRGELRRITPQLDTNQHPQVIKMQGYKCNRSLKKKLSCELVKTISSLRKENVLLKKTLAEVSHHCGEHNKLVERLLALETLRLESCQQLPTKDEKPSSSSEDLCTKERNSLDGDSPSEKQVSSNYEAVLHLQNKLSDALEKNKQWLEYDQQREAYVRAILDKMLWLEKQLNEANQAHSKQHNKEHSDEEAQIQIKERFESLLKEVHIWLDMLRKQVEVAHGELTFAEKRFKEREKELEVLTHQLKSETISKGGPEEECHNSEEEEQQLREETKELQAKLKEEKRRSTNFELQASLYQRYMLNHHHADQEKIADLERQIKISSQDLEDAKLDSSYLKKQMLRILKKLPKTKGLNPKQSKVGMNTARNTELISYL</sequence>
<dbReference type="Gene3D" id="1.20.5.1180">
    <property type="entry name" value="Geminin coiled-coil domain"/>
    <property type="match status" value="1"/>
</dbReference>
<evidence type="ECO:0000313" key="8">
    <source>
        <dbReference type="Proteomes" id="UP001482620"/>
    </source>
</evidence>
<comment type="subcellular location">
    <subcellularLocation>
        <location evidence="1">Cytoplasm</location>
    </subcellularLocation>
</comment>
<keyword evidence="8" id="KW-1185">Reference proteome</keyword>
<accession>A0ABV0SKJ4</accession>
<evidence type="ECO:0000256" key="4">
    <source>
        <dbReference type="SAM" id="Coils"/>
    </source>
</evidence>
<dbReference type="Proteomes" id="UP001482620">
    <property type="component" value="Unassembled WGS sequence"/>
</dbReference>
<evidence type="ECO:0000256" key="1">
    <source>
        <dbReference type="ARBA" id="ARBA00004496"/>
    </source>
</evidence>
<comment type="caution">
    <text evidence="7">The sequence shown here is derived from an EMBL/GenBank/DDBJ whole genome shotgun (WGS) entry which is preliminary data.</text>
</comment>
<dbReference type="Gene3D" id="2.10.220.10">
    <property type="entry name" value="Hormone Receptor, Insulin-like Growth Factor Receptor 1, Chain A, domain 2"/>
    <property type="match status" value="1"/>
</dbReference>
<evidence type="ECO:0000256" key="2">
    <source>
        <dbReference type="ARBA" id="ARBA00022490"/>
    </source>
</evidence>
<name>A0ABV0SKJ4_9TELE</name>
<feature type="coiled-coil region" evidence="4">
    <location>
        <begin position="340"/>
        <end position="462"/>
    </location>
</feature>
<dbReference type="Pfam" id="PF12180">
    <property type="entry name" value="EABR"/>
    <property type="match status" value="1"/>
</dbReference>
<evidence type="ECO:0000256" key="5">
    <source>
        <dbReference type="SAM" id="MobiDB-lite"/>
    </source>
</evidence>
<dbReference type="InterPro" id="IPR022008">
    <property type="entry name" value="EABR"/>
</dbReference>